<dbReference type="InterPro" id="IPR013094">
    <property type="entry name" value="AB_hydrolase_3"/>
</dbReference>
<dbReference type="OrthoDB" id="19653at2759"/>
<dbReference type="PANTHER" id="PTHR48081">
    <property type="entry name" value="AB HYDROLASE SUPERFAMILY PROTEIN C4A8.06C"/>
    <property type="match status" value="1"/>
</dbReference>
<dbReference type="Gene3D" id="3.40.50.1820">
    <property type="entry name" value="alpha/beta hydrolase"/>
    <property type="match status" value="1"/>
</dbReference>
<protein>
    <recommendedName>
        <fullName evidence="6">Alpha/beta hydrolase fold-3</fullName>
    </recommendedName>
</protein>
<evidence type="ECO:0000256" key="1">
    <source>
        <dbReference type="ARBA" id="ARBA00022801"/>
    </source>
</evidence>
<dbReference type="AlphaFoldDB" id="K2S4K0"/>
<proteinExistence type="predicted"/>
<feature type="domain" description="Alpha/beta hydrolase fold-3" evidence="3">
    <location>
        <begin position="2"/>
        <end position="121"/>
    </location>
</feature>
<evidence type="ECO:0000313" key="4">
    <source>
        <dbReference type="EMBL" id="EKG19937.1"/>
    </source>
</evidence>
<dbReference type="Proteomes" id="UP000007129">
    <property type="component" value="Unassembled WGS sequence"/>
</dbReference>
<dbReference type="EMBL" id="AHHD01000101">
    <property type="protein sequence ID" value="EKG19937.1"/>
    <property type="molecule type" value="Genomic_DNA"/>
</dbReference>
<evidence type="ECO:0008006" key="6">
    <source>
        <dbReference type="Google" id="ProtNLM"/>
    </source>
</evidence>
<dbReference type="HOGENOM" id="CLU_012494_9_0_1"/>
<name>K2S4K0_MACPH</name>
<dbReference type="InParanoid" id="K2S4K0"/>
<evidence type="ECO:0000259" key="3">
    <source>
        <dbReference type="Pfam" id="PF07859"/>
    </source>
</evidence>
<comment type="caution">
    <text evidence="4">The sequence shown here is derived from an EMBL/GenBank/DDBJ whole genome shotgun (WGS) entry which is preliminary data.</text>
</comment>
<dbReference type="InterPro" id="IPR029058">
    <property type="entry name" value="AB_hydrolase_fold"/>
</dbReference>
<evidence type="ECO:0000313" key="5">
    <source>
        <dbReference type="Proteomes" id="UP000007129"/>
    </source>
</evidence>
<dbReference type="Pfam" id="PF07859">
    <property type="entry name" value="Abhydrolase_3"/>
    <property type="match status" value="1"/>
</dbReference>
<dbReference type="Pfam" id="PF00326">
    <property type="entry name" value="Peptidase_S9"/>
    <property type="match status" value="1"/>
</dbReference>
<gene>
    <name evidence="4" type="ORF">MPH_02765</name>
</gene>
<evidence type="ECO:0000259" key="2">
    <source>
        <dbReference type="Pfam" id="PF00326"/>
    </source>
</evidence>
<dbReference type="InterPro" id="IPR050300">
    <property type="entry name" value="GDXG_lipolytic_enzyme"/>
</dbReference>
<reference evidence="4 5" key="1">
    <citation type="journal article" date="2012" name="BMC Genomics">
        <title>Tools to kill: Genome of one of the most destructive plant pathogenic fungi Macrophomina phaseolina.</title>
        <authorList>
            <person name="Islam M.S."/>
            <person name="Haque M.S."/>
            <person name="Islam M.M."/>
            <person name="Emdad E.M."/>
            <person name="Halim A."/>
            <person name="Hossen Q.M.M."/>
            <person name="Hossain M.Z."/>
            <person name="Ahmed B."/>
            <person name="Rahim S."/>
            <person name="Rahman M.S."/>
            <person name="Alam M.M."/>
            <person name="Hou S."/>
            <person name="Wan X."/>
            <person name="Saito J.A."/>
            <person name="Alam M."/>
        </authorList>
    </citation>
    <scope>NUCLEOTIDE SEQUENCE [LARGE SCALE GENOMIC DNA]</scope>
    <source>
        <strain evidence="4 5">MS6</strain>
    </source>
</reference>
<dbReference type="VEuPathDB" id="FungiDB:MPH_02765"/>
<sequence length="308" mass="35255">MVHGGGHVMFTRKEVNLRQVRLLLDRGFLPISIEYRFCPEVNIRDGPMTDVCDAIRWAREELPHLPILGAQRQGLRIDPERVVVVGWSTGGHLAMTTAFMSRLRGIKPPEAILAFYCPTDYESEWWQKPIYPEAAVHGPMDPYDLLEGVQERPIASYYPATNKNVPSMLMSLDDPRWRFVLHMNWRAQTLPLLLNGLPAKSQASSSSPESNYYNLPQPSREQIASISPYSQILRGNYRTPTCLIHGTADDLIPWQHSQKVVDALRERGVDSHIEVLPDVEHLFDTFSNKCFTEIDRCYDWLAEQLKKA</sequence>
<dbReference type="STRING" id="1126212.K2S4K0"/>
<organism evidence="4 5">
    <name type="scientific">Macrophomina phaseolina (strain MS6)</name>
    <name type="common">Charcoal rot fungus</name>
    <dbReference type="NCBI Taxonomy" id="1126212"/>
    <lineage>
        <taxon>Eukaryota</taxon>
        <taxon>Fungi</taxon>
        <taxon>Dikarya</taxon>
        <taxon>Ascomycota</taxon>
        <taxon>Pezizomycotina</taxon>
        <taxon>Dothideomycetes</taxon>
        <taxon>Dothideomycetes incertae sedis</taxon>
        <taxon>Botryosphaeriales</taxon>
        <taxon>Botryosphaeriaceae</taxon>
        <taxon>Macrophomina</taxon>
    </lineage>
</organism>
<dbReference type="GO" id="GO:0006508">
    <property type="term" value="P:proteolysis"/>
    <property type="evidence" value="ECO:0007669"/>
    <property type="project" value="InterPro"/>
</dbReference>
<dbReference type="InterPro" id="IPR001375">
    <property type="entry name" value="Peptidase_S9_cat"/>
</dbReference>
<feature type="domain" description="Peptidase S9 prolyl oligopeptidase catalytic" evidence="2">
    <location>
        <begin position="211"/>
        <end position="307"/>
    </location>
</feature>
<dbReference type="SUPFAM" id="SSF53474">
    <property type="entry name" value="alpha/beta-Hydrolases"/>
    <property type="match status" value="1"/>
</dbReference>
<dbReference type="GO" id="GO:0008236">
    <property type="term" value="F:serine-type peptidase activity"/>
    <property type="evidence" value="ECO:0007669"/>
    <property type="project" value="InterPro"/>
</dbReference>
<keyword evidence="1" id="KW-0378">Hydrolase</keyword>
<accession>K2S4K0</accession>
<dbReference type="eggNOG" id="KOG1202">
    <property type="taxonomic scope" value="Eukaryota"/>
</dbReference>